<proteinExistence type="predicted"/>
<reference evidence="1" key="1">
    <citation type="submission" date="2018-02" db="EMBL/GenBank/DDBJ databases">
        <title>Rhizophora mucronata_Transcriptome.</title>
        <authorList>
            <person name="Meera S.P."/>
            <person name="Sreeshan A."/>
            <person name="Augustine A."/>
        </authorList>
    </citation>
    <scope>NUCLEOTIDE SEQUENCE</scope>
    <source>
        <tissue evidence="1">Leaf</tissue>
    </source>
</reference>
<dbReference type="EMBL" id="GGEC01063723">
    <property type="protein sequence ID" value="MBX44207.1"/>
    <property type="molecule type" value="Transcribed_RNA"/>
</dbReference>
<evidence type="ECO:0000313" key="1">
    <source>
        <dbReference type="EMBL" id="MBX44207.1"/>
    </source>
</evidence>
<accession>A0A2P2NNY8</accession>
<dbReference type="AlphaFoldDB" id="A0A2P2NNY8"/>
<organism evidence="1">
    <name type="scientific">Rhizophora mucronata</name>
    <name type="common">Asiatic mangrove</name>
    <dbReference type="NCBI Taxonomy" id="61149"/>
    <lineage>
        <taxon>Eukaryota</taxon>
        <taxon>Viridiplantae</taxon>
        <taxon>Streptophyta</taxon>
        <taxon>Embryophyta</taxon>
        <taxon>Tracheophyta</taxon>
        <taxon>Spermatophyta</taxon>
        <taxon>Magnoliopsida</taxon>
        <taxon>eudicotyledons</taxon>
        <taxon>Gunneridae</taxon>
        <taxon>Pentapetalae</taxon>
        <taxon>rosids</taxon>
        <taxon>fabids</taxon>
        <taxon>Malpighiales</taxon>
        <taxon>Rhizophoraceae</taxon>
        <taxon>Rhizophora</taxon>
    </lineage>
</organism>
<sequence length="41" mass="4565">MFHLEFYNLGFHVTGNLSPSVCGSSLCLRVYACMHARENGC</sequence>
<name>A0A2P2NNY8_RHIMU</name>
<protein>
    <submittedName>
        <fullName evidence="1">Uncharacterized protein</fullName>
    </submittedName>
</protein>